<evidence type="ECO:0000313" key="6">
    <source>
        <dbReference type="Proteomes" id="UP000594638"/>
    </source>
</evidence>
<reference evidence="5 6" key="1">
    <citation type="submission" date="2019-12" db="EMBL/GenBank/DDBJ databases">
        <authorList>
            <person name="Alioto T."/>
            <person name="Alioto T."/>
            <person name="Gomez Garrido J."/>
        </authorList>
    </citation>
    <scope>NUCLEOTIDE SEQUENCE [LARGE SCALE GENOMIC DNA]</scope>
</reference>
<evidence type="ECO:0000256" key="3">
    <source>
        <dbReference type="ARBA" id="ARBA00023136"/>
    </source>
</evidence>
<comment type="caution">
    <text evidence="5">The sequence shown here is derived from an EMBL/GenBank/DDBJ whole genome shotgun (WGS) entry which is preliminary data.</text>
</comment>
<dbReference type="InterPro" id="IPR023395">
    <property type="entry name" value="MCP_dom_sf"/>
</dbReference>
<name>A0A8S0RJV4_OLEEU</name>
<dbReference type="Gramene" id="OE9A066244T1">
    <property type="protein sequence ID" value="OE9A066244C1"/>
    <property type="gene ID" value="OE9A066244"/>
</dbReference>
<evidence type="ECO:0000313" key="5">
    <source>
        <dbReference type="EMBL" id="CAA2979728.1"/>
    </source>
</evidence>
<dbReference type="EMBL" id="CACTIH010003633">
    <property type="protein sequence ID" value="CAA2979728.1"/>
    <property type="molecule type" value="Genomic_DNA"/>
</dbReference>
<feature type="compositionally biased region" description="Polar residues" evidence="4">
    <location>
        <begin position="9"/>
        <end position="24"/>
    </location>
</feature>
<dbReference type="SUPFAM" id="SSF103506">
    <property type="entry name" value="Mitochondrial carrier"/>
    <property type="match status" value="1"/>
</dbReference>
<accession>A0A8S0RJV4</accession>
<gene>
    <name evidence="5" type="ORF">OLEA9_A066244</name>
</gene>
<keyword evidence="2" id="KW-0812">Transmembrane</keyword>
<evidence type="ECO:0000256" key="1">
    <source>
        <dbReference type="ARBA" id="ARBA00004370"/>
    </source>
</evidence>
<dbReference type="Proteomes" id="UP000594638">
    <property type="component" value="Unassembled WGS sequence"/>
</dbReference>
<keyword evidence="3" id="KW-0472">Membrane</keyword>
<proteinExistence type="predicted"/>
<organism evidence="5 6">
    <name type="scientific">Olea europaea subsp. europaea</name>
    <dbReference type="NCBI Taxonomy" id="158383"/>
    <lineage>
        <taxon>Eukaryota</taxon>
        <taxon>Viridiplantae</taxon>
        <taxon>Streptophyta</taxon>
        <taxon>Embryophyta</taxon>
        <taxon>Tracheophyta</taxon>
        <taxon>Spermatophyta</taxon>
        <taxon>Magnoliopsida</taxon>
        <taxon>eudicotyledons</taxon>
        <taxon>Gunneridae</taxon>
        <taxon>Pentapetalae</taxon>
        <taxon>asterids</taxon>
        <taxon>lamiids</taxon>
        <taxon>Lamiales</taxon>
        <taxon>Oleaceae</taxon>
        <taxon>Oleeae</taxon>
        <taxon>Olea</taxon>
    </lineage>
</organism>
<dbReference type="GO" id="GO:0016020">
    <property type="term" value="C:membrane"/>
    <property type="evidence" value="ECO:0007669"/>
    <property type="project" value="UniProtKB-SubCell"/>
</dbReference>
<evidence type="ECO:0000256" key="4">
    <source>
        <dbReference type="SAM" id="MobiDB-lite"/>
    </source>
</evidence>
<feature type="region of interest" description="Disordered" evidence="4">
    <location>
        <begin position="1"/>
        <end position="32"/>
    </location>
</feature>
<sequence>MSKYDRNIHGSSLDLSHNSHTRMLSSGHRGQMQMKGTPYKTILDAISGMVSCDGWLGFYWGFVPNALTTQPNSSGGERAGAAYGSTRKIRLYPSPGAAYKPHEHKYGQPVCGLEWAILHN</sequence>
<dbReference type="OrthoDB" id="270584at2759"/>
<dbReference type="AlphaFoldDB" id="A0A8S0RJV4"/>
<protein>
    <submittedName>
        <fullName evidence="5">Probable envelope ADP,ATP carrier, chloroplastic</fullName>
    </submittedName>
</protein>
<keyword evidence="6" id="KW-1185">Reference proteome</keyword>
<comment type="subcellular location">
    <subcellularLocation>
        <location evidence="1">Membrane</location>
    </subcellularLocation>
</comment>
<evidence type="ECO:0000256" key="2">
    <source>
        <dbReference type="ARBA" id="ARBA00022692"/>
    </source>
</evidence>